<dbReference type="CDD" id="cd19166">
    <property type="entry name" value="HemeO-bac"/>
    <property type="match status" value="1"/>
</dbReference>
<accession>A0ABP9UIK9</accession>
<dbReference type="SUPFAM" id="SSF48613">
    <property type="entry name" value="Heme oxygenase-like"/>
    <property type="match status" value="1"/>
</dbReference>
<dbReference type="EMBL" id="BAABRI010000003">
    <property type="protein sequence ID" value="GAA5481481.1"/>
    <property type="molecule type" value="Genomic_DNA"/>
</dbReference>
<organism evidence="1 2">
    <name type="scientific">Haloferula sargassicola</name>
    <dbReference type="NCBI Taxonomy" id="490096"/>
    <lineage>
        <taxon>Bacteria</taxon>
        <taxon>Pseudomonadati</taxon>
        <taxon>Verrucomicrobiota</taxon>
        <taxon>Verrucomicrobiia</taxon>
        <taxon>Verrucomicrobiales</taxon>
        <taxon>Verrucomicrobiaceae</taxon>
        <taxon>Haloferula</taxon>
    </lineage>
</organism>
<dbReference type="Proteomes" id="UP001476282">
    <property type="component" value="Unassembled WGS sequence"/>
</dbReference>
<protein>
    <recommendedName>
        <fullName evidence="3">Heme oxygenase</fullName>
    </recommendedName>
</protein>
<dbReference type="Gene3D" id="1.20.910.10">
    <property type="entry name" value="Heme oxygenase-like"/>
    <property type="match status" value="1"/>
</dbReference>
<reference evidence="1 2" key="1">
    <citation type="submission" date="2024-02" db="EMBL/GenBank/DDBJ databases">
        <title>Haloferula sargassicola NBRC 104335.</title>
        <authorList>
            <person name="Ichikawa N."/>
            <person name="Katano-Makiyama Y."/>
            <person name="Hidaka K."/>
        </authorList>
    </citation>
    <scope>NUCLEOTIDE SEQUENCE [LARGE SCALE GENOMIC DNA]</scope>
    <source>
        <strain evidence="1 2">NBRC 104335</strain>
    </source>
</reference>
<evidence type="ECO:0000313" key="2">
    <source>
        <dbReference type="Proteomes" id="UP001476282"/>
    </source>
</evidence>
<keyword evidence="2" id="KW-1185">Reference proteome</keyword>
<dbReference type="InterPro" id="IPR016053">
    <property type="entry name" value="Haem_Oase-like"/>
</dbReference>
<evidence type="ECO:0008006" key="3">
    <source>
        <dbReference type="Google" id="ProtNLM"/>
    </source>
</evidence>
<gene>
    <name evidence="1" type="ORF">Hsar01_00690</name>
</gene>
<comment type="caution">
    <text evidence="1">The sequence shown here is derived from an EMBL/GenBank/DDBJ whole genome shotgun (WGS) entry which is preliminary data.</text>
</comment>
<dbReference type="Pfam" id="PF01126">
    <property type="entry name" value="Heme_oxygenase"/>
    <property type="match status" value="1"/>
</dbReference>
<sequence length="195" mass="21132">MDIRNALQAATRESHQALDQHPVIVGLVRGDLSPGTYTALLAEYHGWFQGWETSVRQIHPDVVDELGAFRFGKSDWLASDLSRLGQPPASARSDVRAPAEVAGLAGALYVIEGSTLGGAALVRAGAGFPAGADRFYRGYGERTGPAWREMVEWLERTVDHARLDLARHQAARVFAEFHAMVNRAAAGVAKRETAV</sequence>
<evidence type="ECO:0000313" key="1">
    <source>
        <dbReference type="EMBL" id="GAA5481481.1"/>
    </source>
</evidence>
<dbReference type="InterPro" id="IPR016084">
    <property type="entry name" value="Haem_Oase-like_multi-hlx"/>
</dbReference>
<name>A0ABP9UIK9_9BACT</name>
<dbReference type="RefSeq" id="WP_353565632.1">
    <property type="nucleotide sequence ID" value="NZ_BAABRI010000003.1"/>
</dbReference>
<proteinExistence type="predicted"/>